<gene>
    <name evidence="6" type="primary">MTG2</name>
    <name evidence="6" type="ORF">C6P45_004097</name>
</gene>
<dbReference type="PROSITE" id="PS51883">
    <property type="entry name" value="OBG"/>
    <property type="match status" value="1"/>
</dbReference>
<dbReference type="GO" id="GO:0005525">
    <property type="term" value="F:GTP binding"/>
    <property type="evidence" value="ECO:0007669"/>
    <property type="project" value="UniProtKB-KW"/>
</dbReference>
<evidence type="ECO:0000256" key="1">
    <source>
        <dbReference type="ARBA" id="ARBA00007699"/>
    </source>
</evidence>
<dbReference type="SUPFAM" id="SSF82051">
    <property type="entry name" value="Obg GTP-binding protein N-terminal domain"/>
    <property type="match status" value="1"/>
</dbReference>
<evidence type="ECO:0000256" key="2">
    <source>
        <dbReference type="ARBA" id="ARBA00022741"/>
    </source>
</evidence>
<organism evidence="6 7">
    <name type="scientific">Maudiozyma exigua</name>
    <name type="common">Yeast</name>
    <name type="synonym">Kazachstania exigua</name>
    <dbReference type="NCBI Taxonomy" id="34358"/>
    <lineage>
        <taxon>Eukaryota</taxon>
        <taxon>Fungi</taxon>
        <taxon>Dikarya</taxon>
        <taxon>Ascomycota</taxon>
        <taxon>Saccharomycotina</taxon>
        <taxon>Saccharomycetes</taxon>
        <taxon>Saccharomycetales</taxon>
        <taxon>Saccharomycetaceae</taxon>
        <taxon>Maudiozyma</taxon>
    </lineage>
</organism>
<evidence type="ECO:0000313" key="6">
    <source>
        <dbReference type="EMBL" id="KAG0672082.1"/>
    </source>
</evidence>
<comment type="caution">
    <text evidence="6">The sequence shown here is derived from an EMBL/GenBank/DDBJ whole genome shotgun (WGS) entry which is preliminary data.</text>
</comment>
<dbReference type="GO" id="GO:0042254">
    <property type="term" value="P:ribosome biogenesis"/>
    <property type="evidence" value="ECO:0007669"/>
    <property type="project" value="UniProtKB-UniRule"/>
</dbReference>
<dbReference type="InterPro" id="IPR045086">
    <property type="entry name" value="OBG_GTPase"/>
</dbReference>
<dbReference type="CDD" id="cd01898">
    <property type="entry name" value="Obg"/>
    <property type="match status" value="1"/>
</dbReference>
<dbReference type="NCBIfam" id="TIGR00231">
    <property type="entry name" value="small_GTP"/>
    <property type="match status" value="1"/>
</dbReference>
<sequence>MLCSSGTFRQLNAIRTSLIRFKSTSIPDNAPTLIENEEWLGTLEDNSELTHDANIESKNYVFDKHATKNEKFDIKILSRPPDSKYIKIQSALENFTSINYLRQYNKHNHTQGNFVDVRIIQCRSGNGGNGCISFLRDANRRVGPPDGGDGGDGGSVYVQAVEGMNSLSKLKTKYIAGDGKAGAATQLDGSRGKDILITVPKGTVVSWCLDPKTVRTLVETELEKDKQKPLKDILHEHKLDIDCYGRHKGDINPKYIQLFRKQYEPGEGWIYNEKTKEYHEEKDWFRKLNKNVARYDRSLDVDEVSKDKIPLFGVDLDEITDKPLCLLEGGKGGLGNMHFLTSVIRNPRFAKIGRDGLESFFMFELKSIADLGLVGFPNAGKSTILNKISNATPRIGSWEFTTLRPTIGTIMRGPGAENFTVADIPGIIEGAHLDRGMGLEFLKHIERSKGWVFVVALDEKDPLATLKILINEVGGLEKVQAKNILVVCNKADIGVSNPESMQKFLKVQEFAANQGWDSIPISALNDENTDILVEKMAKCAQNIE</sequence>
<feature type="domain" description="Obg" evidence="5">
    <location>
        <begin position="112"/>
        <end position="368"/>
    </location>
</feature>
<dbReference type="InterPro" id="IPR036726">
    <property type="entry name" value="GTP1_OBG_dom_sf"/>
</dbReference>
<dbReference type="GO" id="GO:0003924">
    <property type="term" value="F:GTPase activity"/>
    <property type="evidence" value="ECO:0007669"/>
    <property type="project" value="InterPro"/>
</dbReference>
<reference evidence="6 7" key="1">
    <citation type="submission" date="2020-11" db="EMBL/GenBank/DDBJ databases">
        <title>Kefir isolates.</title>
        <authorList>
            <person name="Marcisauskas S."/>
            <person name="Kim Y."/>
            <person name="Blasche S."/>
        </authorList>
    </citation>
    <scope>NUCLEOTIDE SEQUENCE [LARGE SCALE GENOMIC DNA]</scope>
    <source>
        <strain evidence="6 7">OG2</strain>
    </source>
</reference>
<dbReference type="AlphaFoldDB" id="A0A9P6WGH2"/>
<dbReference type="OrthoDB" id="347018at2759"/>
<dbReference type="Pfam" id="PF01018">
    <property type="entry name" value="GTP1_OBG"/>
    <property type="match status" value="2"/>
</dbReference>
<dbReference type="PANTHER" id="PTHR11702:SF31">
    <property type="entry name" value="MITOCHONDRIAL RIBOSOME-ASSOCIATED GTPASE 2"/>
    <property type="match status" value="1"/>
</dbReference>
<keyword evidence="2" id="KW-0547">Nucleotide-binding</keyword>
<evidence type="ECO:0000313" key="7">
    <source>
        <dbReference type="Proteomes" id="UP000750334"/>
    </source>
</evidence>
<dbReference type="InterPro" id="IPR027417">
    <property type="entry name" value="P-loop_NTPase"/>
</dbReference>
<dbReference type="FunFam" id="2.70.210.12:FF:000001">
    <property type="entry name" value="GTPase Obg"/>
    <property type="match status" value="1"/>
</dbReference>
<protein>
    <submittedName>
        <fullName evidence="6">GTPase of the mitochondrial inner membrane that associates with the large ribosomal subunit</fullName>
    </submittedName>
</protein>
<dbReference type="PANTHER" id="PTHR11702">
    <property type="entry name" value="DEVELOPMENTALLY REGULATED GTP-BINDING PROTEIN-RELATED"/>
    <property type="match status" value="1"/>
</dbReference>
<evidence type="ECO:0000259" key="4">
    <source>
        <dbReference type="PROSITE" id="PS51710"/>
    </source>
</evidence>
<proteinExistence type="inferred from homology"/>
<dbReference type="InterPro" id="IPR005225">
    <property type="entry name" value="Small_GTP-bd"/>
</dbReference>
<keyword evidence="3" id="KW-0342">GTP-binding</keyword>
<comment type="similarity">
    <text evidence="1">Belongs to the TRAFAC class OBG-HflX-like GTPase superfamily. OBG GTPase family.</text>
</comment>
<dbReference type="PROSITE" id="PS51710">
    <property type="entry name" value="G_OBG"/>
    <property type="match status" value="1"/>
</dbReference>
<dbReference type="Gene3D" id="2.70.210.12">
    <property type="entry name" value="GTP1/OBG domain"/>
    <property type="match status" value="1"/>
</dbReference>
<evidence type="ECO:0000259" key="5">
    <source>
        <dbReference type="PROSITE" id="PS51883"/>
    </source>
</evidence>
<name>A0A9P6WGH2_MAUEX</name>
<dbReference type="InterPro" id="IPR031167">
    <property type="entry name" value="G_OBG"/>
</dbReference>
<dbReference type="Pfam" id="PF01926">
    <property type="entry name" value="MMR_HSR1"/>
    <property type="match status" value="1"/>
</dbReference>
<dbReference type="PRINTS" id="PR00326">
    <property type="entry name" value="GTP1OBG"/>
</dbReference>
<dbReference type="Gene3D" id="3.40.50.300">
    <property type="entry name" value="P-loop containing nucleotide triphosphate hydrolases"/>
    <property type="match status" value="1"/>
</dbReference>
<dbReference type="SUPFAM" id="SSF52540">
    <property type="entry name" value="P-loop containing nucleoside triphosphate hydrolases"/>
    <property type="match status" value="1"/>
</dbReference>
<dbReference type="Proteomes" id="UP000750334">
    <property type="component" value="Unassembled WGS sequence"/>
</dbReference>
<keyword evidence="7" id="KW-1185">Reference proteome</keyword>
<accession>A0A9P6WGH2</accession>
<dbReference type="EMBL" id="PUHR01000005">
    <property type="protein sequence ID" value="KAG0672082.1"/>
    <property type="molecule type" value="Genomic_DNA"/>
</dbReference>
<feature type="domain" description="OBG-type G" evidence="4">
    <location>
        <begin position="369"/>
        <end position="541"/>
    </location>
</feature>
<dbReference type="InterPro" id="IPR006169">
    <property type="entry name" value="GTP1_OBG_dom"/>
</dbReference>
<evidence type="ECO:0000256" key="3">
    <source>
        <dbReference type="ARBA" id="ARBA00023134"/>
    </source>
</evidence>
<dbReference type="InterPro" id="IPR006073">
    <property type="entry name" value="GTP-bd"/>
</dbReference>
<dbReference type="GO" id="GO:0005739">
    <property type="term" value="C:mitochondrion"/>
    <property type="evidence" value="ECO:0007669"/>
    <property type="project" value="TreeGrafter"/>
</dbReference>